<dbReference type="Proteomes" id="UP001491310">
    <property type="component" value="Unassembled WGS sequence"/>
</dbReference>
<name>A0ABR2YM23_9CHLO</name>
<reference evidence="2 3" key="1">
    <citation type="journal article" date="2024" name="Nat. Commun.">
        <title>Phylogenomics reveals the evolutionary origins of lichenization in chlorophyte algae.</title>
        <authorList>
            <person name="Puginier C."/>
            <person name="Libourel C."/>
            <person name="Otte J."/>
            <person name="Skaloud P."/>
            <person name="Haon M."/>
            <person name="Grisel S."/>
            <person name="Petersen M."/>
            <person name="Berrin J.G."/>
            <person name="Delaux P.M."/>
            <person name="Dal Grande F."/>
            <person name="Keller J."/>
        </authorList>
    </citation>
    <scope>NUCLEOTIDE SEQUENCE [LARGE SCALE GENOMIC DNA]</scope>
    <source>
        <strain evidence="2 3">SAG 216-7</strain>
    </source>
</reference>
<evidence type="ECO:0000313" key="3">
    <source>
        <dbReference type="Proteomes" id="UP001491310"/>
    </source>
</evidence>
<organism evidence="2 3">
    <name type="scientific">Coccomyxa subellipsoidea</name>
    <dbReference type="NCBI Taxonomy" id="248742"/>
    <lineage>
        <taxon>Eukaryota</taxon>
        <taxon>Viridiplantae</taxon>
        <taxon>Chlorophyta</taxon>
        <taxon>core chlorophytes</taxon>
        <taxon>Trebouxiophyceae</taxon>
        <taxon>Trebouxiophyceae incertae sedis</taxon>
        <taxon>Coccomyxaceae</taxon>
        <taxon>Coccomyxa</taxon>
    </lineage>
</organism>
<evidence type="ECO:0000313" key="2">
    <source>
        <dbReference type="EMBL" id="KAK9908079.1"/>
    </source>
</evidence>
<feature type="region of interest" description="Disordered" evidence="1">
    <location>
        <begin position="1"/>
        <end position="28"/>
    </location>
</feature>
<sequence>MQTVKPAVKDTPVSTAAAQDAQQPNVTAGSVEGGVSVVYLSAKGGQDRLVRSSRRRPPASWSLQAH</sequence>
<evidence type="ECO:0000256" key="1">
    <source>
        <dbReference type="SAM" id="MobiDB-lite"/>
    </source>
</evidence>
<comment type="caution">
    <text evidence="2">The sequence shown here is derived from an EMBL/GenBank/DDBJ whole genome shotgun (WGS) entry which is preliminary data.</text>
</comment>
<gene>
    <name evidence="2" type="ORF">WJX75_002543</name>
</gene>
<feature type="compositionally biased region" description="Polar residues" evidence="1">
    <location>
        <begin position="12"/>
        <end position="28"/>
    </location>
</feature>
<proteinExistence type="predicted"/>
<accession>A0ABR2YM23</accession>
<feature type="region of interest" description="Disordered" evidence="1">
    <location>
        <begin position="45"/>
        <end position="66"/>
    </location>
</feature>
<keyword evidence="3" id="KW-1185">Reference proteome</keyword>
<dbReference type="EMBL" id="JALJOT010000008">
    <property type="protein sequence ID" value="KAK9908079.1"/>
    <property type="molecule type" value="Genomic_DNA"/>
</dbReference>
<protein>
    <submittedName>
        <fullName evidence="2">Uncharacterized protein</fullName>
    </submittedName>
</protein>